<dbReference type="SUPFAM" id="SSF48371">
    <property type="entry name" value="ARM repeat"/>
    <property type="match status" value="1"/>
</dbReference>
<evidence type="ECO:0000256" key="2">
    <source>
        <dbReference type="ARBA" id="ARBA00023242"/>
    </source>
</evidence>
<dbReference type="GO" id="GO:0006974">
    <property type="term" value="P:DNA damage response"/>
    <property type="evidence" value="ECO:0007669"/>
    <property type="project" value="TreeGrafter"/>
</dbReference>
<comment type="subcellular location">
    <subcellularLocation>
        <location evidence="1">Nucleus</location>
    </subcellularLocation>
</comment>
<dbReference type="OrthoDB" id="4095955at2759"/>
<dbReference type="Proteomes" id="UP000761534">
    <property type="component" value="Unassembled WGS sequence"/>
</dbReference>
<evidence type="ECO:0000259" key="4">
    <source>
        <dbReference type="Pfam" id="PF04802"/>
    </source>
</evidence>
<dbReference type="InterPro" id="IPR011993">
    <property type="entry name" value="PH-like_dom_sf"/>
</dbReference>
<dbReference type="Pfam" id="PF04802">
    <property type="entry name" value="PP4R3"/>
    <property type="match status" value="1"/>
</dbReference>
<evidence type="ECO:0000313" key="7">
    <source>
        <dbReference type="Proteomes" id="UP000761534"/>
    </source>
</evidence>
<accession>A0A642UNC6</accession>
<dbReference type="AlphaFoldDB" id="A0A642UNC6"/>
<feature type="compositionally biased region" description="Low complexity" evidence="3">
    <location>
        <begin position="737"/>
        <end position="755"/>
    </location>
</feature>
<evidence type="ECO:0000256" key="1">
    <source>
        <dbReference type="ARBA" id="ARBA00004123"/>
    </source>
</evidence>
<dbReference type="PANTHER" id="PTHR23318">
    <property type="entry name" value="ATP SYNTHASE GAMMA-RELATED"/>
    <property type="match status" value="1"/>
</dbReference>
<name>A0A642UNC6_9ASCO</name>
<feature type="domain" description="PP4R3 EVH1-like" evidence="5">
    <location>
        <begin position="11"/>
        <end position="105"/>
    </location>
</feature>
<dbReference type="GO" id="GO:0005654">
    <property type="term" value="C:nucleoplasm"/>
    <property type="evidence" value="ECO:0007669"/>
    <property type="project" value="TreeGrafter"/>
</dbReference>
<dbReference type="PANTHER" id="PTHR23318:SF0">
    <property type="entry name" value="SERINE_THREONINE-PROTEIN PHOSPHATASE 4 REGULATORY SUBUNIT 3"/>
    <property type="match status" value="1"/>
</dbReference>
<dbReference type="InterPro" id="IPR006887">
    <property type="entry name" value="P4R3-like_central_dom"/>
</dbReference>
<dbReference type="InterPro" id="IPR051137">
    <property type="entry name" value="PP4R3-like"/>
</dbReference>
<dbReference type="Pfam" id="PF22972">
    <property type="entry name" value="EVH1_PP4R3"/>
    <property type="match status" value="1"/>
</dbReference>
<feature type="region of interest" description="Disordered" evidence="3">
    <location>
        <begin position="659"/>
        <end position="762"/>
    </location>
</feature>
<feature type="compositionally biased region" description="Basic and acidic residues" evidence="3">
    <location>
        <begin position="663"/>
        <end position="681"/>
    </location>
</feature>
<dbReference type="InterPro" id="IPR016024">
    <property type="entry name" value="ARM-type_fold"/>
</dbReference>
<sequence>MSLGLPTSSWRVKVYKLLEEEWVDRGTGYCYGELVEGDETARIVVKNEQDEQDILLRSTVQGDTQYQKQQDTLIVWTEPNKNDVALSFQEVEGCSNLCDFLVYIQNTKERNISILSVITTDDETEYTELIAGPVRYPPIPPTLDNLDEVIECLSLSVINAFYKDLMIKFILESSYIDEILRLFSAAERKQTLGHLYNLCRVVKILFLMNDNAIFEVLLKNENIMTIIGVLEYDPDFPNYKLNYREYLDSQTRFNEVVPIQNEAVRLKIMQTFKLQFLKDNILIRLLDDNIFSMLSSMIYFNQLEIIQHFQSSDDYFKRLFDLYGDVSEDGKDLEKRRDTARFIHNLSLVIKNFQTTQRNALYGNLIKNGLFRLIDFALNDTDSNPTKILGTELMISILNQDVNLLVQPNDTPNDDPDDHFILLFNVLVNLLKNDGDINLKSQICDILKNLFELSTFHINANKVAFIKRFENIALNLFEPLKALTPDDKLESNSVRNTLYQHLADMLFFFLQHHQVYAMTFIKKHDLFTGIRILSLQHPSNLVRLSALKCIKQSFMMNNMELTQTLLDGDMLRPLINIINKMRNRNNLIHSSCLEFFSSLSFAVLSNVSEIPKSTLLLLKHLMEHHGDDLAGLQHMNIYTSLLTRYRELDANGHLAEYEQQAPDENKESDNSETHSDAESKILKQKGSLKRYQSLDISDYTDQHRPQKRRVSKEDKPQENQTPTPPTNNNHSAESKNAASGLKKTLSSASKKLSLKFSRDKDK</sequence>
<dbReference type="GO" id="GO:0030289">
    <property type="term" value="C:protein phosphatase 4 complex"/>
    <property type="evidence" value="ECO:0007669"/>
    <property type="project" value="TreeGrafter"/>
</dbReference>
<proteinExistence type="predicted"/>
<keyword evidence="2" id="KW-0539">Nucleus</keyword>
<evidence type="ECO:0000313" key="6">
    <source>
        <dbReference type="EMBL" id="KAA8902213.1"/>
    </source>
</evidence>
<dbReference type="InterPro" id="IPR055236">
    <property type="entry name" value="EVH1_PP4R3"/>
</dbReference>
<dbReference type="GO" id="GO:0072542">
    <property type="term" value="F:protein phosphatase activator activity"/>
    <property type="evidence" value="ECO:0007669"/>
    <property type="project" value="TreeGrafter"/>
</dbReference>
<reference evidence="6" key="1">
    <citation type="journal article" date="2019" name="G3 (Bethesda)">
        <title>Genome Assemblies of Two Rare Opportunistic Yeast Pathogens: Diutina rugosa (syn. Candida rugosa) and Trichomonascus ciferrii (syn. Candida ciferrii).</title>
        <authorList>
            <person name="Mixao V."/>
            <person name="Saus E."/>
            <person name="Hansen A.P."/>
            <person name="Lass-Florl C."/>
            <person name="Gabaldon T."/>
        </authorList>
    </citation>
    <scope>NUCLEOTIDE SEQUENCE</scope>
    <source>
        <strain evidence="6">CBS 4856</strain>
    </source>
</reference>
<comment type="caution">
    <text evidence="6">The sequence shown here is derived from an EMBL/GenBank/DDBJ whole genome shotgun (WGS) entry which is preliminary data.</text>
</comment>
<keyword evidence="7" id="KW-1185">Reference proteome</keyword>
<dbReference type="Gene3D" id="2.30.29.30">
    <property type="entry name" value="Pleckstrin-homology domain (PH domain)/Phosphotyrosine-binding domain (PTB)"/>
    <property type="match status" value="1"/>
</dbReference>
<dbReference type="SUPFAM" id="SSF50729">
    <property type="entry name" value="PH domain-like"/>
    <property type="match status" value="1"/>
</dbReference>
<evidence type="ECO:0000259" key="5">
    <source>
        <dbReference type="Pfam" id="PF22972"/>
    </source>
</evidence>
<protein>
    <submittedName>
        <fullName evidence="6">Uncharacterized protein</fullName>
    </submittedName>
</protein>
<organism evidence="6 7">
    <name type="scientific">Trichomonascus ciferrii</name>
    <dbReference type="NCBI Taxonomy" id="44093"/>
    <lineage>
        <taxon>Eukaryota</taxon>
        <taxon>Fungi</taxon>
        <taxon>Dikarya</taxon>
        <taxon>Ascomycota</taxon>
        <taxon>Saccharomycotina</taxon>
        <taxon>Dipodascomycetes</taxon>
        <taxon>Dipodascales</taxon>
        <taxon>Trichomonascaceae</taxon>
        <taxon>Trichomonascus</taxon>
        <taxon>Trichomonascus ciferrii complex</taxon>
    </lineage>
</organism>
<evidence type="ECO:0000256" key="3">
    <source>
        <dbReference type="SAM" id="MobiDB-lite"/>
    </source>
</evidence>
<dbReference type="EMBL" id="SWFS01000470">
    <property type="protein sequence ID" value="KAA8902213.1"/>
    <property type="molecule type" value="Genomic_DNA"/>
</dbReference>
<feature type="domain" description="Serine/threonine-protein phosphatase 4 regulatory subunit 3-like central" evidence="4">
    <location>
        <begin position="157"/>
        <end position="646"/>
    </location>
</feature>
<dbReference type="VEuPathDB" id="FungiDB:TRICI_005929"/>
<gene>
    <name evidence="6" type="ORF">TRICI_005929</name>
</gene>